<feature type="transmembrane region" description="Helical" evidence="1">
    <location>
        <begin position="50"/>
        <end position="69"/>
    </location>
</feature>
<evidence type="ECO:0000313" key="3">
    <source>
        <dbReference type="Proteomes" id="UP000190061"/>
    </source>
</evidence>
<dbReference type="RefSeq" id="WP_078758430.1">
    <property type="nucleotide sequence ID" value="NZ_FUXP01000006.1"/>
</dbReference>
<dbReference type="AlphaFoldDB" id="A0A1T4QXT6"/>
<keyword evidence="1" id="KW-0812">Transmembrane</keyword>
<sequence length="121" mass="12863">MSAHPSRTLTGVVAPMVTWALHLVVVYSLAGIGCRQGWHLSVLGGLSTLTWVLLAVTVAALLPVAWLAAKAWRDARSAPAEQATAARRQRFMGRVSLVLAVLSIIAIVFTATPIFMLPSCS</sequence>
<evidence type="ECO:0000256" key="1">
    <source>
        <dbReference type="SAM" id="Phobius"/>
    </source>
</evidence>
<keyword evidence="1" id="KW-1133">Transmembrane helix</keyword>
<protein>
    <submittedName>
        <fullName evidence="2">Uncharacterized protein</fullName>
    </submittedName>
</protein>
<gene>
    <name evidence="2" type="ORF">SAMN02745674_01850</name>
</gene>
<dbReference type="Proteomes" id="UP000190061">
    <property type="component" value="Unassembled WGS sequence"/>
</dbReference>
<dbReference type="OrthoDB" id="278870at2"/>
<feature type="transmembrane region" description="Helical" evidence="1">
    <location>
        <begin position="97"/>
        <end position="117"/>
    </location>
</feature>
<dbReference type="EMBL" id="FUXP01000006">
    <property type="protein sequence ID" value="SKA08599.1"/>
    <property type="molecule type" value="Genomic_DNA"/>
</dbReference>
<evidence type="ECO:0000313" key="2">
    <source>
        <dbReference type="EMBL" id="SKA08599.1"/>
    </source>
</evidence>
<accession>A0A1T4QXT6</accession>
<feature type="transmembrane region" description="Helical" evidence="1">
    <location>
        <begin position="12"/>
        <end position="30"/>
    </location>
</feature>
<keyword evidence="3" id="KW-1185">Reference proteome</keyword>
<reference evidence="2 3" key="1">
    <citation type="submission" date="2017-02" db="EMBL/GenBank/DDBJ databases">
        <authorList>
            <person name="Peterson S.W."/>
        </authorList>
    </citation>
    <scope>NUCLEOTIDE SEQUENCE [LARGE SCALE GENOMIC DNA]</scope>
    <source>
        <strain evidence="2 3">DSM 21749</strain>
    </source>
</reference>
<proteinExistence type="predicted"/>
<keyword evidence="1" id="KW-0472">Membrane</keyword>
<dbReference type="STRING" id="1122188.SAMN02745674_01850"/>
<name>A0A1T4QXT6_9GAMM</name>
<organism evidence="2 3">
    <name type="scientific">Lysobacter spongiicola DSM 21749</name>
    <dbReference type="NCBI Taxonomy" id="1122188"/>
    <lineage>
        <taxon>Bacteria</taxon>
        <taxon>Pseudomonadati</taxon>
        <taxon>Pseudomonadota</taxon>
        <taxon>Gammaproteobacteria</taxon>
        <taxon>Lysobacterales</taxon>
        <taxon>Lysobacteraceae</taxon>
        <taxon>Novilysobacter</taxon>
    </lineage>
</organism>
<dbReference type="PROSITE" id="PS51257">
    <property type="entry name" value="PROKAR_LIPOPROTEIN"/>
    <property type="match status" value="1"/>
</dbReference>